<organism evidence="2 3">
    <name type="scientific">Streptomyces graminofaciens</name>
    <dbReference type="NCBI Taxonomy" id="68212"/>
    <lineage>
        <taxon>Bacteria</taxon>
        <taxon>Bacillati</taxon>
        <taxon>Actinomycetota</taxon>
        <taxon>Actinomycetes</taxon>
        <taxon>Kitasatosporales</taxon>
        <taxon>Streptomycetaceae</taxon>
        <taxon>Streptomyces</taxon>
    </lineage>
</organism>
<reference evidence="2 3" key="2">
    <citation type="journal article" date="2023" name="ChemBioChem">
        <title>Acyltransferase Domain Exchange between Two Independent Type I Polyketide Synthases in the Same Producer Strain of Macrolide Antibiotics.</title>
        <authorList>
            <person name="Kudo F."/>
            <person name="Kishikawa K."/>
            <person name="Tsuboi K."/>
            <person name="Kido T."/>
            <person name="Usui T."/>
            <person name="Hashimoto J."/>
            <person name="Shin-Ya K."/>
            <person name="Miyanaga A."/>
            <person name="Eguchi T."/>
        </authorList>
    </citation>
    <scope>NUCLEOTIDE SEQUENCE [LARGE SCALE GENOMIC DNA]</scope>
    <source>
        <strain evidence="2 3">A-8890</strain>
    </source>
</reference>
<name>A0ABN5VXM1_9ACTN</name>
<evidence type="ECO:0000256" key="1">
    <source>
        <dbReference type="SAM" id="MobiDB-lite"/>
    </source>
</evidence>
<dbReference type="Proteomes" id="UP001321542">
    <property type="component" value="Chromosome"/>
</dbReference>
<keyword evidence="3" id="KW-1185">Reference proteome</keyword>
<feature type="region of interest" description="Disordered" evidence="1">
    <location>
        <begin position="167"/>
        <end position="195"/>
    </location>
</feature>
<feature type="region of interest" description="Disordered" evidence="1">
    <location>
        <begin position="229"/>
        <end position="266"/>
    </location>
</feature>
<accession>A0ABN5VXM1</accession>
<dbReference type="Gene3D" id="3.40.50.10140">
    <property type="entry name" value="Toll/interleukin-1 receptor homology (TIR) domain"/>
    <property type="match status" value="1"/>
</dbReference>
<sequence>MPKKLKVFVSWSGEPSRRCALLLREKLPIFNHLIEPFVSSEDIAKGVRGLDTIAAHLAGSQFGIVCVTPANRHAPWINYESGALSREVGKDRLAPFLLLGATVGDLVGTPLMQFQATRADHRDDVLKMVKSINELCDPPADGSRLASLFDMFWPELEEGLKQIPLDVQEEERSSAPPRPSAEEIQSRMLSQLQQQGDRLDTLVEAVSALRSERASDLRKGRVLFDGMFADLADPGHTGPAPDPAPPPPGYRRTRLDAEAETPEEGS</sequence>
<reference evidence="2 3" key="1">
    <citation type="journal article" date="2010" name="ChemBioChem">
        <title>Cloning and characterization of the biosynthetic gene cluster of 16-membered macrolide antibiotic FD-891: involvement of a dual functional cytochrome P450 monooxygenase catalyzing epoxidation and hydroxylation.</title>
        <authorList>
            <person name="Kudo F."/>
            <person name="Motegi A."/>
            <person name="Mizoue K."/>
            <person name="Eguchi T."/>
        </authorList>
    </citation>
    <scope>NUCLEOTIDE SEQUENCE [LARGE SCALE GENOMIC DNA]</scope>
    <source>
        <strain evidence="2 3">A-8890</strain>
    </source>
</reference>
<evidence type="ECO:0000313" key="2">
    <source>
        <dbReference type="EMBL" id="BBC38202.1"/>
    </source>
</evidence>
<dbReference type="EMBL" id="AP018448">
    <property type="protein sequence ID" value="BBC38202.1"/>
    <property type="molecule type" value="Genomic_DNA"/>
</dbReference>
<protein>
    <recommendedName>
        <fullName evidence="4">TIR domain-containing protein</fullName>
    </recommendedName>
</protein>
<evidence type="ECO:0008006" key="4">
    <source>
        <dbReference type="Google" id="ProtNLM"/>
    </source>
</evidence>
<proteinExistence type="predicted"/>
<dbReference type="RefSeq" id="WP_286258667.1">
    <property type="nucleotide sequence ID" value="NZ_AP018448.1"/>
</dbReference>
<evidence type="ECO:0000313" key="3">
    <source>
        <dbReference type="Proteomes" id="UP001321542"/>
    </source>
</evidence>
<gene>
    <name evidence="2" type="ORF">SGFS_094960</name>
</gene>
<dbReference type="InterPro" id="IPR035897">
    <property type="entry name" value="Toll_tir_struct_dom_sf"/>
</dbReference>
<feature type="compositionally biased region" description="Pro residues" evidence="1">
    <location>
        <begin position="240"/>
        <end position="249"/>
    </location>
</feature>
<dbReference type="SUPFAM" id="SSF52200">
    <property type="entry name" value="Toll/Interleukin receptor TIR domain"/>
    <property type="match status" value="1"/>
</dbReference>